<organism evidence="2 3">
    <name type="scientific">Kiloniella antarctica</name>
    <dbReference type="NCBI Taxonomy" id="1550907"/>
    <lineage>
        <taxon>Bacteria</taxon>
        <taxon>Pseudomonadati</taxon>
        <taxon>Pseudomonadota</taxon>
        <taxon>Alphaproteobacteria</taxon>
        <taxon>Rhodospirillales</taxon>
        <taxon>Kiloniellaceae</taxon>
        <taxon>Kiloniella</taxon>
    </lineage>
</organism>
<accession>A0ABW5BLM0</accession>
<feature type="domain" description="Solute-binding protein family 3/N-terminal" evidence="1">
    <location>
        <begin position="33"/>
        <end position="247"/>
    </location>
</feature>
<dbReference type="EMBL" id="JBHUII010000010">
    <property type="protein sequence ID" value="MFD2207017.1"/>
    <property type="molecule type" value="Genomic_DNA"/>
</dbReference>
<name>A0ABW5BLM0_9PROT</name>
<evidence type="ECO:0000259" key="1">
    <source>
        <dbReference type="Pfam" id="PF00497"/>
    </source>
</evidence>
<dbReference type="PANTHER" id="PTHR38834:SF3">
    <property type="entry name" value="SOLUTE-BINDING PROTEIN FAMILY 3_N-TERMINAL DOMAIN-CONTAINING PROTEIN"/>
    <property type="match status" value="1"/>
</dbReference>
<protein>
    <submittedName>
        <fullName evidence="2">Substrate-binding periplasmic protein</fullName>
    </submittedName>
</protein>
<proteinExistence type="predicted"/>
<keyword evidence="3" id="KW-1185">Reference proteome</keyword>
<dbReference type="InterPro" id="IPR001638">
    <property type="entry name" value="Solute-binding_3/MltF_N"/>
</dbReference>
<gene>
    <name evidence="2" type="ORF">ACFSKO_15425</name>
</gene>
<dbReference type="Gene3D" id="3.40.190.10">
    <property type="entry name" value="Periplasmic binding protein-like II"/>
    <property type="match status" value="2"/>
</dbReference>
<evidence type="ECO:0000313" key="2">
    <source>
        <dbReference type="EMBL" id="MFD2207017.1"/>
    </source>
</evidence>
<dbReference type="SUPFAM" id="SSF53850">
    <property type="entry name" value="Periplasmic binding protein-like II"/>
    <property type="match status" value="1"/>
</dbReference>
<comment type="caution">
    <text evidence="2">The sequence shown here is derived from an EMBL/GenBank/DDBJ whole genome shotgun (WGS) entry which is preliminary data.</text>
</comment>
<evidence type="ECO:0000313" key="3">
    <source>
        <dbReference type="Proteomes" id="UP001597294"/>
    </source>
</evidence>
<reference evidence="3" key="1">
    <citation type="journal article" date="2019" name="Int. J. Syst. Evol. Microbiol.">
        <title>The Global Catalogue of Microorganisms (GCM) 10K type strain sequencing project: providing services to taxonomists for standard genome sequencing and annotation.</title>
        <authorList>
            <consortium name="The Broad Institute Genomics Platform"/>
            <consortium name="The Broad Institute Genome Sequencing Center for Infectious Disease"/>
            <person name="Wu L."/>
            <person name="Ma J."/>
        </authorList>
    </citation>
    <scope>NUCLEOTIDE SEQUENCE [LARGE SCALE GENOMIC DNA]</scope>
    <source>
        <strain evidence="3">CGMCC 4.7192</strain>
    </source>
</reference>
<dbReference type="Pfam" id="PF00497">
    <property type="entry name" value="SBP_bac_3"/>
    <property type="match status" value="1"/>
</dbReference>
<sequence>MNKLIMPLIPILVIMTCTSTLSRAEQPLLTIHAVDFPPYEIENPGVDSLLGFDVEVVIEAFARVGRRARVDFRPWKRIVAMAQSGATLAMLSCEKSPGREKFINYSDPISKATRTYVASADFTGNPPQKMEDAKGSKVLVVSGYAAEKELIAAHIPYEPIIDDTSALRVLLNRDYDLFYSAREYVQYVAGGMGIAEKVQYFDTGKQVLFHLCFSKKWPDSMAIRDKFNQGLAEIMADGTYTAIHAKYK</sequence>
<dbReference type="PANTHER" id="PTHR38834">
    <property type="entry name" value="PERIPLASMIC SUBSTRATE BINDING PROTEIN FAMILY 3"/>
    <property type="match status" value="1"/>
</dbReference>
<dbReference type="Proteomes" id="UP001597294">
    <property type="component" value="Unassembled WGS sequence"/>
</dbReference>
<dbReference type="RefSeq" id="WP_380253232.1">
    <property type="nucleotide sequence ID" value="NZ_JBHUII010000010.1"/>
</dbReference>